<dbReference type="EMBL" id="CAWUFR010000210">
    <property type="protein sequence ID" value="CAK6972700.1"/>
    <property type="molecule type" value="Genomic_DNA"/>
</dbReference>
<gene>
    <name evidence="1" type="ORF">FSCOSCO3_A010727</name>
</gene>
<proteinExistence type="predicted"/>
<sequence>SLKFNSTLNNIIDESKPTRLEILCMILITCKDVYVTSQHSEGQYSCYCSIRTSFNALSCAGGNDAGAHYDTETMLELSMVLKLSTGITSGYVGAVHRADLCGDSQSRYSHVGALHGSKNHTGSFNGATTMSDPIHCAQLQPPGDSNHL</sequence>
<organism evidence="1 2">
    <name type="scientific">Scomber scombrus</name>
    <name type="common">Atlantic mackerel</name>
    <name type="synonym">Scomber vernalis</name>
    <dbReference type="NCBI Taxonomy" id="13677"/>
    <lineage>
        <taxon>Eukaryota</taxon>
        <taxon>Metazoa</taxon>
        <taxon>Chordata</taxon>
        <taxon>Craniata</taxon>
        <taxon>Vertebrata</taxon>
        <taxon>Euteleostomi</taxon>
        <taxon>Actinopterygii</taxon>
        <taxon>Neopterygii</taxon>
        <taxon>Teleostei</taxon>
        <taxon>Neoteleostei</taxon>
        <taxon>Acanthomorphata</taxon>
        <taxon>Pelagiaria</taxon>
        <taxon>Scombriformes</taxon>
        <taxon>Scombridae</taxon>
        <taxon>Scomber</taxon>
    </lineage>
</organism>
<evidence type="ECO:0000313" key="2">
    <source>
        <dbReference type="Proteomes" id="UP001314229"/>
    </source>
</evidence>
<reference evidence="1 2" key="1">
    <citation type="submission" date="2024-01" db="EMBL/GenBank/DDBJ databases">
        <authorList>
            <person name="Alioto T."/>
            <person name="Alioto T."/>
            <person name="Gomez Garrido J."/>
        </authorList>
    </citation>
    <scope>NUCLEOTIDE SEQUENCE [LARGE SCALE GENOMIC DNA]</scope>
</reference>
<comment type="caution">
    <text evidence="1">The sequence shown here is derived from an EMBL/GenBank/DDBJ whole genome shotgun (WGS) entry which is preliminary data.</text>
</comment>
<dbReference type="AlphaFoldDB" id="A0AAV1PN74"/>
<protein>
    <submittedName>
        <fullName evidence="1">Uncharacterized protein</fullName>
    </submittedName>
</protein>
<name>A0AAV1PN74_SCOSC</name>
<evidence type="ECO:0000313" key="1">
    <source>
        <dbReference type="EMBL" id="CAK6972700.1"/>
    </source>
</evidence>
<keyword evidence="2" id="KW-1185">Reference proteome</keyword>
<accession>A0AAV1PN74</accession>
<feature type="non-terminal residue" evidence="1">
    <location>
        <position position="1"/>
    </location>
</feature>
<dbReference type="Proteomes" id="UP001314229">
    <property type="component" value="Unassembled WGS sequence"/>
</dbReference>